<comment type="caution">
    <text evidence="2">The sequence shown here is derived from an EMBL/GenBank/DDBJ whole genome shotgun (WGS) entry which is preliminary data.</text>
</comment>
<organism evidence="2 3">
    <name type="scientific">Geodermatophilus tzadiensis</name>
    <dbReference type="NCBI Taxonomy" id="1137988"/>
    <lineage>
        <taxon>Bacteria</taxon>
        <taxon>Bacillati</taxon>
        <taxon>Actinomycetota</taxon>
        <taxon>Actinomycetes</taxon>
        <taxon>Geodermatophilales</taxon>
        <taxon>Geodermatophilaceae</taxon>
        <taxon>Geodermatophilus</taxon>
    </lineage>
</organism>
<dbReference type="CDD" id="cd04301">
    <property type="entry name" value="NAT_SF"/>
    <property type="match status" value="1"/>
</dbReference>
<dbReference type="PANTHER" id="PTHR43792">
    <property type="entry name" value="GNAT FAMILY, PUTATIVE (AFU_ORTHOLOGUE AFUA_3G00765)-RELATED-RELATED"/>
    <property type="match status" value="1"/>
</dbReference>
<dbReference type="EMBL" id="PVTG01000007">
    <property type="protein sequence ID" value="PRY49006.1"/>
    <property type="molecule type" value="Genomic_DNA"/>
</dbReference>
<dbReference type="Gene3D" id="3.40.630.30">
    <property type="match status" value="1"/>
</dbReference>
<keyword evidence="2" id="KW-0808">Transferase</keyword>
<accession>A0A2T0TTH0</accession>
<dbReference type="SUPFAM" id="SSF55729">
    <property type="entry name" value="Acyl-CoA N-acyltransferases (Nat)"/>
    <property type="match status" value="1"/>
</dbReference>
<dbReference type="Pfam" id="PF13302">
    <property type="entry name" value="Acetyltransf_3"/>
    <property type="match status" value="1"/>
</dbReference>
<dbReference type="PANTHER" id="PTHR43792:SF13">
    <property type="entry name" value="ACETYLTRANSFERASE"/>
    <property type="match status" value="1"/>
</dbReference>
<name>A0A2T0TTH0_9ACTN</name>
<reference evidence="2 3" key="1">
    <citation type="submission" date="2018-03" db="EMBL/GenBank/DDBJ databases">
        <title>Genomic Encyclopedia of Archaeal and Bacterial Type Strains, Phase II (KMG-II): from individual species to whole genera.</title>
        <authorList>
            <person name="Goeker M."/>
        </authorList>
    </citation>
    <scope>NUCLEOTIDE SEQUENCE [LARGE SCALE GENOMIC DNA]</scope>
    <source>
        <strain evidence="2 3">DSM 45416</strain>
    </source>
</reference>
<gene>
    <name evidence="2" type="ORF">LY71_10788</name>
</gene>
<keyword evidence="3" id="KW-1185">Reference proteome</keyword>
<protein>
    <submittedName>
        <fullName evidence="2">RimJ/RimL family protein N-acetyltransferase</fullName>
    </submittedName>
</protein>
<dbReference type="PROSITE" id="PS51186">
    <property type="entry name" value="GNAT"/>
    <property type="match status" value="1"/>
</dbReference>
<dbReference type="RefSeq" id="WP_211297266.1">
    <property type="nucleotide sequence ID" value="NZ_PVTG01000007.1"/>
</dbReference>
<dbReference type="AlphaFoldDB" id="A0A2T0TTH0"/>
<dbReference type="InterPro" id="IPR051531">
    <property type="entry name" value="N-acetyltransferase"/>
</dbReference>
<dbReference type="InterPro" id="IPR016181">
    <property type="entry name" value="Acyl_CoA_acyltransferase"/>
</dbReference>
<feature type="domain" description="N-acetyltransferase" evidence="1">
    <location>
        <begin position="16"/>
        <end position="174"/>
    </location>
</feature>
<dbReference type="Proteomes" id="UP000239210">
    <property type="component" value="Unassembled WGS sequence"/>
</dbReference>
<dbReference type="InterPro" id="IPR000182">
    <property type="entry name" value="GNAT_dom"/>
</dbReference>
<evidence type="ECO:0000313" key="3">
    <source>
        <dbReference type="Proteomes" id="UP000239210"/>
    </source>
</evidence>
<evidence type="ECO:0000313" key="2">
    <source>
        <dbReference type="EMBL" id="PRY49006.1"/>
    </source>
</evidence>
<proteinExistence type="predicted"/>
<sequence length="178" mass="19100">MTDLRAQGATMRTDRTEVVPVTVEIAEALLESDAAFRDRFGLDVATDYLAFPEALPATLDALRSGMPPQWFSHLVIDPVADLVVGMGGFTGPPADGVVEIGYSVAPAHRGRGHASGAVRLWLDLAARAGVALVRAHTLAEECPSTTVLRRLGFERVAEIDDAEEGPVWRWERAPGPTT</sequence>
<evidence type="ECO:0000259" key="1">
    <source>
        <dbReference type="PROSITE" id="PS51186"/>
    </source>
</evidence>
<dbReference type="GO" id="GO:0016747">
    <property type="term" value="F:acyltransferase activity, transferring groups other than amino-acyl groups"/>
    <property type="evidence" value="ECO:0007669"/>
    <property type="project" value="InterPro"/>
</dbReference>